<dbReference type="RefSeq" id="WP_121126361.1">
    <property type="nucleotide sequence ID" value="NZ_RBWS01000019.1"/>
</dbReference>
<evidence type="ECO:0000313" key="3">
    <source>
        <dbReference type="Proteomes" id="UP000282423"/>
    </source>
</evidence>
<feature type="transmembrane region" description="Helical" evidence="1">
    <location>
        <begin position="136"/>
        <end position="161"/>
    </location>
</feature>
<organism evidence="2 3">
    <name type="scientific">Sphingobacterium puteale</name>
    <dbReference type="NCBI Taxonomy" id="2420510"/>
    <lineage>
        <taxon>Bacteria</taxon>
        <taxon>Pseudomonadati</taxon>
        <taxon>Bacteroidota</taxon>
        <taxon>Sphingobacteriia</taxon>
        <taxon>Sphingobacteriales</taxon>
        <taxon>Sphingobacteriaceae</taxon>
        <taxon>Sphingobacterium</taxon>
    </lineage>
</organism>
<accession>A0A420VSY2</accession>
<keyword evidence="1" id="KW-0812">Transmembrane</keyword>
<dbReference type="InterPro" id="IPR013901">
    <property type="entry name" value="Anthrone_oxy"/>
</dbReference>
<proteinExistence type="predicted"/>
<keyword evidence="3" id="KW-1185">Reference proteome</keyword>
<name>A0A420VSY2_9SPHI</name>
<feature type="transmembrane region" description="Helical" evidence="1">
    <location>
        <begin position="7"/>
        <end position="27"/>
    </location>
</feature>
<dbReference type="Pfam" id="PF08592">
    <property type="entry name" value="Anthrone_oxy"/>
    <property type="match status" value="1"/>
</dbReference>
<comment type="caution">
    <text evidence="2">The sequence shown here is derived from an EMBL/GenBank/DDBJ whole genome shotgun (WGS) entry which is preliminary data.</text>
</comment>
<sequence length="165" mass="18498">MKLQEITLGAATTTSALIAGLFFAYTFSVNLGLHKSDDKTYLIAMQNINREILNPAFYSCFLGAPLLLIVSSVLYFDLSSPKFYLILTACISYIVGVFIITAAKNVPLNNQLDSFDLSKASSDAIYRMRLRIEDPWVFWNNIRTVFSIITLVCLIISLIFFKSKG</sequence>
<evidence type="ECO:0000313" key="2">
    <source>
        <dbReference type="EMBL" id="RKO69432.1"/>
    </source>
</evidence>
<dbReference type="AlphaFoldDB" id="A0A420VSY2"/>
<protein>
    <submittedName>
        <fullName evidence="2">DUF1772 domain-containing protein</fullName>
    </submittedName>
</protein>
<evidence type="ECO:0000256" key="1">
    <source>
        <dbReference type="SAM" id="Phobius"/>
    </source>
</evidence>
<gene>
    <name evidence="2" type="ORF">D7322_21975</name>
</gene>
<keyword evidence="1" id="KW-0472">Membrane</keyword>
<feature type="transmembrane region" description="Helical" evidence="1">
    <location>
        <begin position="83"/>
        <end position="103"/>
    </location>
</feature>
<dbReference type="EMBL" id="RBWS01000019">
    <property type="protein sequence ID" value="RKO69432.1"/>
    <property type="molecule type" value="Genomic_DNA"/>
</dbReference>
<dbReference type="OrthoDB" id="772592at2"/>
<feature type="transmembrane region" description="Helical" evidence="1">
    <location>
        <begin position="56"/>
        <end position="76"/>
    </location>
</feature>
<reference evidence="2 3" key="1">
    <citation type="submission" date="2018-10" db="EMBL/GenBank/DDBJ databases">
        <title>Sphingobacterium sp. M05W1-28.</title>
        <authorList>
            <person name="Cai H."/>
        </authorList>
    </citation>
    <scope>NUCLEOTIDE SEQUENCE [LARGE SCALE GENOMIC DNA]</scope>
    <source>
        <strain evidence="2 3">M05W1-28</strain>
    </source>
</reference>
<keyword evidence="1" id="KW-1133">Transmembrane helix</keyword>
<dbReference type="Proteomes" id="UP000282423">
    <property type="component" value="Unassembled WGS sequence"/>
</dbReference>